<dbReference type="InterPro" id="IPR012337">
    <property type="entry name" value="RNaseH-like_sf"/>
</dbReference>
<dbReference type="SUPFAM" id="SSF53098">
    <property type="entry name" value="Ribonuclease H-like"/>
    <property type="match status" value="1"/>
</dbReference>
<keyword evidence="2" id="KW-1185">Reference proteome</keyword>
<dbReference type="InterPro" id="IPR036397">
    <property type="entry name" value="RNaseH_sf"/>
</dbReference>
<proteinExistence type="predicted"/>
<organism evidence="1 2">
    <name type="scientific">Franzmannia qiaohouensis</name>
    <dbReference type="NCBI Taxonomy" id="1329370"/>
    <lineage>
        <taxon>Bacteria</taxon>
        <taxon>Pseudomonadati</taxon>
        <taxon>Pseudomonadota</taxon>
        <taxon>Gammaproteobacteria</taxon>
        <taxon>Oceanospirillales</taxon>
        <taxon>Halomonadaceae</taxon>
        <taxon>Franzmannia</taxon>
    </lineage>
</organism>
<evidence type="ECO:0000313" key="1">
    <source>
        <dbReference type="EMBL" id="MDR5907670.1"/>
    </source>
</evidence>
<reference evidence="1 2" key="1">
    <citation type="submission" date="2023-04" db="EMBL/GenBank/DDBJ databases">
        <title>A long-awaited taxogenomic arrangement of the family Halomonadaceae.</title>
        <authorList>
            <person name="De La Haba R."/>
            <person name="Chuvochina M."/>
            <person name="Wittouck S."/>
            <person name="Arahal D.R."/>
            <person name="Sanchez-Porro C."/>
            <person name="Hugenholtz P."/>
            <person name="Ventosa A."/>
        </authorList>
    </citation>
    <scope>NUCLEOTIDE SEQUENCE [LARGE SCALE GENOMIC DNA]</scope>
    <source>
        <strain evidence="1 2">DSM 26770</strain>
    </source>
</reference>
<dbReference type="RefSeq" id="WP_309725204.1">
    <property type="nucleotide sequence ID" value="NZ_JARWAM010000025.1"/>
</dbReference>
<dbReference type="Gene3D" id="3.30.420.10">
    <property type="entry name" value="Ribonuclease H-like superfamily/Ribonuclease H"/>
    <property type="match status" value="1"/>
</dbReference>
<dbReference type="Proteomes" id="UP001251374">
    <property type="component" value="Unassembled WGS sequence"/>
</dbReference>
<dbReference type="EMBL" id="JARWAM010000025">
    <property type="protein sequence ID" value="MDR5907670.1"/>
    <property type="molecule type" value="Genomic_DNA"/>
</dbReference>
<name>A0ABU1HJM3_9GAMM</name>
<evidence type="ECO:0000313" key="2">
    <source>
        <dbReference type="Proteomes" id="UP001251374"/>
    </source>
</evidence>
<comment type="caution">
    <text evidence="1">The sequence shown here is derived from an EMBL/GenBank/DDBJ whole genome shotgun (WGS) entry which is preliminary data.</text>
</comment>
<sequence>MPFSEDAYHVALPTLLDIEASGFGRGSYPIEVGLARADGSSCAFLIQPLDEWTHWDPKAELLHGISRNRLNREGHPVIEVARWLNDELAEEGVAYSDSWGYDNTWLSLLFHHAGMLPRFRLEALRRLLCDEQLALWQVTKETLIRERGIQRHRAGEDARLLQLTYARTRALVDARAAHRRRGS</sequence>
<gene>
    <name evidence="1" type="ORF">QC821_20560</name>
</gene>
<protein>
    <submittedName>
        <fullName evidence="1">Uncharacterized protein</fullName>
    </submittedName>
</protein>
<accession>A0ABU1HJM3</accession>